<keyword evidence="1" id="KW-1003">Cell membrane</keyword>
<evidence type="ECO:0000256" key="2">
    <source>
        <dbReference type="ARBA" id="ARBA00022729"/>
    </source>
</evidence>
<sequence length="178" mass="17306">MVVTHNEGIETMKRVVAGAVGLLAGAALLVGCSDDKSAATASAGDTQANASAGDTQASAGGTTEVKVDGGDLAGLDLNSVTCVKQGGKINIGSGAIGGQQGLGIVMTDTDAPTVESLGMVVDGNALAVSNIGGMQSGSAEVKVDGDTYTITGEATGADINNPMAGMITKPFTVTVSCK</sequence>
<proteinExistence type="predicted"/>
<keyword evidence="4" id="KW-0564">Palmitate</keyword>
<accession>A0A7I9VUA2</accession>
<dbReference type="EMBL" id="BLKS01000001">
    <property type="protein sequence ID" value="GFG48993.1"/>
    <property type="molecule type" value="Genomic_DNA"/>
</dbReference>
<dbReference type="Proteomes" id="UP000465302">
    <property type="component" value="Unassembled WGS sequence"/>
</dbReference>
<evidence type="ECO:0000313" key="6">
    <source>
        <dbReference type="EMBL" id="GFG48993.1"/>
    </source>
</evidence>
<evidence type="ECO:0000313" key="7">
    <source>
        <dbReference type="Proteomes" id="UP000465302"/>
    </source>
</evidence>
<organism evidence="6 7">
    <name type="scientific">Mycolicibacterium agri</name>
    <name type="common">Mycobacterium agri</name>
    <dbReference type="NCBI Taxonomy" id="36811"/>
    <lineage>
        <taxon>Bacteria</taxon>
        <taxon>Bacillati</taxon>
        <taxon>Actinomycetota</taxon>
        <taxon>Actinomycetes</taxon>
        <taxon>Mycobacteriales</taxon>
        <taxon>Mycobacteriaceae</taxon>
        <taxon>Mycolicibacterium</taxon>
    </lineage>
</organism>
<dbReference type="InterPro" id="IPR008691">
    <property type="entry name" value="LpqH"/>
</dbReference>
<reference evidence="6 7" key="1">
    <citation type="journal article" date="2019" name="Emerg. Microbes Infect.">
        <title>Comprehensive subspecies identification of 175 nontuberculous mycobacteria species based on 7547 genomic profiles.</title>
        <authorList>
            <person name="Matsumoto Y."/>
            <person name="Kinjo T."/>
            <person name="Motooka D."/>
            <person name="Nabeya D."/>
            <person name="Jung N."/>
            <person name="Uechi K."/>
            <person name="Horii T."/>
            <person name="Iida T."/>
            <person name="Fujita J."/>
            <person name="Nakamura S."/>
        </authorList>
    </citation>
    <scope>NUCLEOTIDE SEQUENCE [LARGE SCALE GENOMIC DNA]</scope>
    <source>
        <strain evidence="6 7">JCM 6377</strain>
    </source>
</reference>
<comment type="caution">
    <text evidence="6">The sequence shown here is derived from an EMBL/GenBank/DDBJ whole genome shotgun (WGS) entry which is preliminary data.</text>
</comment>
<gene>
    <name evidence="6" type="ORF">MAGR_04340</name>
</gene>
<protein>
    <recommendedName>
        <fullName evidence="8">Lipoprotein LpqH</fullName>
    </recommendedName>
</protein>
<name>A0A7I9VUA2_MYCAG</name>
<keyword evidence="3" id="KW-0472">Membrane</keyword>
<dbReference type="GO" id="GO:0016020">
    <property type="term" value="C:membrane"/>
    <property type="evidence" value="ECO:0007669"/>
    <property type="project" value="InterPro"/>
</dbReference>
<evidence type="ECO:0000256" key="5">
    <source>
        <dbReference type="ARBA" id="ARBA00023288"/>
    </source>
</evidence>
<evidence type="ECO:0000256" key="3">
    <source>
        <dbReference type="ARBA" id="ARBA00023136"/>
    </source>
</evidence>
<keyword evidence="5" id="KW-0449">Lipoprotein</keyword>
<dbReference type="AlphaFoldDB" id="A0A7I9VUA2"/>
<evidence type="ECO:0000256" key="4">
    <source>
        <dbReference type="ARBA" id="ARBA00023139"/>
    </source>
</evidence>
<evidence type="ECO:0008006" key="8">
    <source>
        <dbReference type="Google" id="ProtNLM"/>
    </source>
</evidence>
<dbReference type="Pfam" id="PF05481">
    <property type="entry name" value="Myco_19_kDa"/>
    <property type="match status" value="1"/>
</dbReference>
<keyword evidence="2" id="KW-0732">Signal</keyword>
<evidence type="ECO:0000256" key="1">
    <source>
        <dbReference type="ARBA" id="ARBA00022475"/>
    </source>
</evidence>